<sequence>MRSFNAATLAKLDAGAIVTRGLLLFDFPSGLYGFWDGVGTLTYSGVNYVGAGRLISADAIGLVGDLSASSITLTLSAIPDAGLDPDVLATIEAEAYHQRPVTLSRAYIDPDTRALISVERVFRGYVDQMPHEYTVGGTSVLNCLAESRARDNTRKGWRIRSDADQKRINASDGGMRHATIAGSQVIYWGKYPGTVKK</sequence>
<gene>
    <name evidence="1" type="ORF">V5F30_00185</name>
</gene>
<reference evidence="1 2" key="1">
    <citation type="submission" date="2024-02" db="EMBL/GenBank/DDBJ databases">
        <title>Expansion and revision of Xanthobacter and proposal of Roseixanthobacter gen. nov.</title>
        <authorList>
            <person name="Soltysiak M.P.M."/>
            <person name="Jalihal A."/>
            <person name="Ory A."/>
            <person name="Chrisophersen C."/>
            <person name="Lee A.D."/>
            <person name="Boulton J."/>
            <person name="Springer M."/>
        </authorList>
    </citation>
    <scope>NUCLEOTIDE SEQUENCE [LARGE SCALE GENOMIC DNA]</scope>
    <source>
        <strain evidence="1 2">CB5</strain>
    </source>
</reference>
<proteinExistence type="predicted"/>
<evidence type="ECO:0000313" key="1">
    <source>
        <dbReference type="EMBL" id="MFG1250601.1"/>
    </source>
</evidence>
<keyword evidence="2" id="KW-1185">Reference proteome</keyword>
<dbReference type="Proteomes" id="UP001604043">
    <property type="component" value="Unassembled WGS sequence"/>
</dbReference>
<dbReference type="RefSeq" id="WP_394007049.1">
    <property type="nucleotide sequence ID" value="NZ_JBAFUR010000001.1"/>
</dbReference>
<protein>
    <submittedName>
        <fullName evidence="1">DUF2163 domain-containing protein</fullName>
    </submittedName>
</protein>
<evidence type="ECO:0000313" key="2">
    <source>
        <dbReference type="Proteomes" id="UP001604043"/>
    </source>
</evidence>
<comment type="caution">
    <text evidence="1">The sequence shown here is derived from an EMBL/GenBank/DDBJ whole genome shotgun (WGS) entry which is preliminary data.</text>
</comment>
<organism evidence="1 2">
    <name type="scientific">Xanthobacter aminoxidans</name>
    <dbReference type="NCBI Taxonomy" id="186280"/>
    <lineage>
        <taxon>Bacteria</taxon>
        <taxon>Pseudomonadati</taxon>
        <taxon>Pseudomonadota</taxon>
        <taxon>Alphaproteobacteria</taxon>
        <taxon>Hyphomicrobiales</taxon>
        <taxon>Xanthobacteraceae</taxon>
        <taxon>Xanthobacter</taxon>
    </lineage>
</organism>
<dbReference type="EMBL" id="JBAFUR010000001">
    <property type="protein sequence ID" value="MFG1250601.1"/>
    <property type="molecule type" value="Genomic_DNA"/>
</dbReference>
<accession>A0ABW6ZA17</accession>
<name>A0ABW6ZA17_9HYPH</name>